<dbReference type="Proteomes" id="UP000249304">
    <property type="component" value="Unassembled WGS sequence"/>
</dbReference>
<dbReference type="PROSITE" id="PS50853">
    <property type="entry name" value="FN3"/>
    <property type="match status" value="1"/>
</dbReference>
<dbReference type="GO" id="GO:0016798">
    <property type="term" value="F:hydrolase activity, acting on glycosyl bonds"/>
    <property type="evidence" value="ECO:0007669"/>
    <property type="project" value="UniProtKB-KW"/>
</dbReference>
<evidence type="ECO:0000256" key="1">
    <source>
        <dbReference type="ARBA" id="ARBA00023295"/>
    </source>
</evidence>
<keyword evidence="2" id="KW-0624">Polysaccharide degradation</keyword>
<reference evidence="4 5" key="1">
    <citation type="submission" date="2018-01" db="EMBL/GenBank/DDBJ databases">
        <title>Draft genome sequence of Nonomuraea sp. KC333.</title>
        <authorList>
            <person name="Sahin N."/>
            <person name="Saygin H."/>
            <person name="Ay H."/>
        </authorList>
    </citation>
    <scope>NUCLEOTIDE SEQUENCE [LARGE SCALE GENOMIC DNA]</scope>
    <source>
        <strain evidence="4 5">KC333</strain>
    </source>
</reference>
<accession>A0A2W2G132</accession>
<keyword evidence="1" id="KW-0378">Hydrolase</keyword>
<proteinExistence type="predicted"/>
<dbReference type="OrthoDB" id="3412323at2"/>
<dbReference type="EMBL" id="POUD01000024">
    <property type="protein sequence ID" value="PZG20594.1"/>
    <property type="molecule type" value="Genomic_DNA"/>
</dbReference>
<dbReference type="InterPro" id="IPR013783">
    <property type="entry name" value="Ig-like_fold"/>
</dbReference>
<dbReference type="CDD" id="cd00063">
    <property type="entry name" value="FN3"/>
    <property type="match status" value="1"/>
</dbReference>
<comment type="caution">
    <text evidence="4">The sequence shown here is derived from an EMBL/GenBank/DDBJ whole genome shotgun (WGS) entry which is preliminary data.</text>
</comment>
<keyword evidence="5" id="KW-1185">Reference proteome</keyword>
<evidence type="ECO:0000313" key="4">
    <source>
        <dbReference type="EMBL" id="PZG20594.1"/>
    </source>
</evidence>
<dbReference type="GO" id="GO:0000272">
    <property type="term" value="P:polysaccharide catabolic process"/>
    <property type="evidence" value="ECO:0007669"/>
    <property type="project" value="UniProtKB-KW"/>
</dbReference>
<keyword evidence="2" id="KW-0119">Carbohydrate metabolism</keyword>
<name>A0A2W2G132_9ACTN</name>
<dbReference type="InterPro" id="IPR036116">
    <property type="entry name" value="FN3_sf"/>
</dbReference>
<evidence type="ECO:0000256" key="2">
    <source>
        <dbReference type="ARBA" id="ARBA00023326"/>
    </source>
</evidence>
<dbReference type="InterPro" id="IPR003961">
    <property type="entry name" value="FN3_dom"/>
</dbReference>
<keyword evidence="1" id="KW-0326">Glycosidase</keyword>
<evidence type="ECO:0000313" key="5">
    <source>
        <dbReference type="Proteomes" id="UP000249304"/>
    </source>
</evidence>
<sequence>MTDYQLRLVAYTPNGGRLGLLPTPLSYEVGWPLNDVSSLTLAYSRYAVGAERLNGPVEVAVEYSVDGGPWVEPLNSRMLRLKRSGDASDQAGARSYTLPGYAWMTRKVLLYRGPVMNEGKRPFSAVSPGAILRTFVDEGQARGACPGLAVNFTASADSAGQPWNTTLTLEVEVGKDLLAILINLAEQGVIDWAMQGRTLRVWNEGTVLGDDLASGPAPVDLRLGRDITEAPDEGTLEDLASAILIEGEDGFSLEVTNAEALTPWGRWESHQRQGGVADAGTATLLGQAALDRVARERLQITRGITLQAARWMPWEHYSPGAHVLAPGADGVMESLRVRQISLTRAQDGELAGNLVLNDRFLEADLRLARRMSGILAGGVASGGSGGDPAPEAGGRVPAAPAGLIVNPLAYVDEYGFARGQITATWSAVTADVAGVAIDVDGYELFARPNETGEVWRMIARTDGSDTTTTYSPLPVGFTYAFKVRATADGTPGEFSDQFVTLIPDDVTPPPVPSTPTLATRLGVIQVTWDGLGAGDVAMPSDFERVKVWMAAAADGPYEVVDELRAAGTVLVTDQPYNQTRWFRLTSVDRRGNESGESGSASIATQPLVNTDLIGKVINGANIVDGSITASDKIVANSITSGLIQALSIQTGHLAANAVQADKIDAGAVTAAKLSATAIDGKTITGAFIRTAASGRRLEFAPPGATFPEMRFIPAGSGTNYTRLRTRDDRFAGEATFEVTSGTNAAVTAASQTTIAAGFMQMQVRDATLTDANGGLMELAESYARYGYFHLPEDEQYFWFDGTGRTRHVGRWWDFTALGPTAGIIAGSLVATPGGPPGSMWISYGATMIGNMGPVAVVRRGVQESDSEDHDPAGDWYCTWSNQTGFRINTDWATSTAYYWWSHRH</sequence>
<organism evidence="4 5">
    <name type="scientific">Nonomuraea aridisoli</name>
    <dbReference type="NCBI Taxonomy" id="2070368"/>
    <lineage>
        <taxon>Bacteria</taxon>
        <taxon>Bacillati</taxon>
        <taxon>Actinomycetota</taxon>
        <taxon>Actinomycetes</taxon>
        <taxon>Streptosporangiales</taxon>
        <taxon>Streptosporangiaceae</taxon>
        <taxon>Nonomuraea</taxon>
    </lineage>
</organism>
<dbReference type="Gene3D" id="2.60.40.10">
    <property type="entry name" value="Immunoglobulins"/>
    <property type="match status" value="1"/>
</dbReference>
<gene>
    <name evidence="4" type="ORF">C1J01_08810</name>
</gene>
<dbReference type="SUPFAM" id="SSF49265">
    <property type="entry name" value="Fibronectin type III"/>
    <property type="match status" value="1"/>
</dbReference>
<evidence type="ECO:0000259" key="3">
    <source>
        <dbReference type="PROSITE" id="PS50853"/>
    </source>
</evidence>
<dbReference type="AlphaFoldDB" id="A0A2W2G132"/>
<feature type="domain" description="Fibronectin type-III" evidence="3">
    <location>
        <begin position="404"/>
        <end position="505"/>
    </location>
</feature>
<protein>
    <recommendedName>
        <fullName evidence="3">Fibronectin type-III domain-containing protein</fullName>
    </recommendedName>
</protein>
<dbReference type="RefSeq" id="WP_111177945.1">
    <property type="nucleotide sequence ID" value="NZ_POUD01000024.1"/>
</dbReference>